<dbReference type="Gene3D" id="1.20.120.580">
    <property type="entry name" value="bsu32300-like"/>
    <property type="match status" value="1"/>
</dbReference>
<evidence type="ECO:0000256" key="5">
    <source>
        <dbReference type="ARBA" id="ARBA00022801"/>
    </source>
</evidence>
<evidence type="ECO:0000256" key="3">
    <source>
        <dbReference type="ARBA" id="ARBA00022722"/>
    </source>
</evidence>
<dbReference type="InterPro" id="IPR008201">
    <property type="entry name" value="HepT-like"/>
</dbReference>
<dbReference type="Pfam" id="PF01934">
    <property type="entry name" value="HepT-like"/>
    <property type="match status" value="1"/>
</dbReference>
<dbReference type="GO" id="GO:0110001">
    <property type="term" value="C:toxin-antitoxin complex"/>
    <property type="evidence" value="ECO:0007669"/>
    <property type="project" value="InterPro"/>
</dbReference>
<organism evidence="7 8">
    <name type="scientific">Phaeodactylibacter luteus</name>
    <dbReference type="NCBI Taxonomy" id="1564516"/>
    <lineage>
        <taxon>Bacteria</taxon>
        <taxon>Pseudomonadati</taxon>
        <taxon>Bacteroidota</taxon>
        <taxon>Saprospiria</taxon>
        <taxon>Saprospirales</taxon>
        <taxon>Haliscomenobacteraceae</taxon>
        <taxon>Phaeodactylibacter</taxon>
    </lineage>
</organism>
<dbReference type="EMBL" id="VOOR01000013">
    <property type="protein sequence ID" value="TXB63739.1"/>
    <property type="molecule type" value="Genomic_DNA"/>
</dbReference>
<reference evidence="7 8" key="1">
    <citation type="submission" date="2019-08" db="EMBL/GenBank/DDBJ databases">
        <title>Genome of Phaeodactylibacter luteus.</title>
        <authorList>
            <person name="Bowman J.P."/>
        </authorList>
    </citation>
    <scope>NUCLEOTIDE SEQUENCE [LARGE SCALE GENOMIC DNA]</scope>
    <source>
        <strain evidence="7 8">KCTC 42180</strain>
    </source>
</reference>
<dbReference type="RefSeq" id="WP_147166915.1">
    <property type="nucleotide sequence ID" value="NZ_VOOR01000013.1"/>
</dbReference>
<keyword evidence="4" id="KW-0547">Nucleotide-binding</keyword>
<evidence type="ECO:0000256" key="4">
    <source>
        <dbReference type="ARBA" id="ARBA00022741"/>
    </source>
</evidence>
<sequence>MKGRISDDARLRHIAESATQLTTYTQGLDYETFAKDEVLVLASIRLLEVIGEAASRLSEELREDASEVPWRKIIGLRNVLIHQYFEVSTALVWEIIQYDLPDLRSKIQKLIAE</sequence>
<evidence type="ECO:0000313" key="7">
    <source>
        <dbReference type="EMBL" id="TXB63739.1"/>
    </source>
</evidence>
<dbReference type="Proteomes" id="UP000321580">
    <property type="component" value="Unassembled WGS sequence"/>
</dbReference>
<dbReference type="GO" id="GO:0000166">
    <property type="term" value="F:nucleotide binding"/>
    <property type="evidence" value="ECO:0007669"/>
    <property type="project" value="UniProtKB-KW"/>
</dbReference>
<proteinExistence type="inferred from homology"/>
<evidence type="ECO:0000256" key="2">
    <source>
        <dbReference type="ARBA" id="ARBA00022649"/>
    </source>
</evidence>
<dbReference type="GO" id="GO:0004540">
    <property type="term" value="F:RNA nuclease activity"/>
    <property type="evidence" value="ECO:0007669"/>
    <property type="project" value="InterPro"/>
</dbReference>
<accession>A0A5C6RP52</accession>
<keyword evidence="1" id="KW-0597">Phosphoprotein</keyword>
<dbReference type="InterPro" id="IPR037038">
    <property type="entry name" value="HepT-like_sf"/>
</dbReference>
<keyword evidence="3" id="KW-0540">Nuclease</keyword>
<keyword evidence="8" id="KW-1185">Reference proteome</keyword>
<keyword evidence="5" id="KW-0378">Hydrolase</keyword>
<dbReference type="PANTHER" id="PTHR34139">
    <property type="entry name" value="UPF0331 PROTEIN MJ0127"/>
    <property type="match status" value="1"/>
</dbReference>
<dbReference type="GO" id="GO:0016787">
    <property type="term" value="F:hydrolase activity"/>
    <property type="evidence" value="ECO:0007669"/>
    <property type="project" value="UniProtKB-KW"/>
</dbReference>
<name>A0A5C6RP52_9BACT</name>
<dbReference type="InterPro" id="IPR051813">
    <property type="entry name" value="HepT_RNase_toxin"/>
</dbReference>
<comment type="similarity">
    <text evidence="6">Belongs to the HepT RNase toxin family.</text>
</comment>
<dbReference type="OrthoDB" id="955324at2"/>
<gene>
    <name evidence="7" type="ORF">FRY97_07920</name>
</gene>
<evidence type="ECO:0000313" key="8">
    <source>
        <dbReference type="Proteomes" id="UP000321580"/>
    </source>
</evidence>
<dbReference type="PANTHER" id="PTHR34139:SF1">
    <property type="entry name" value="RNASE MJ1380-RELATED"/>
    <property type="match status" value="1"/>
</dbReference>
<keyword evidence="2" id="KW-1277">Toxin-antitoxin system</keyword>
<evidence type="ECO:0000256" key="6">
    <source>
        <dbReference type="ARBA" id="ARBA00024207"/>
    </source>
</evidence>
<comment type="caution">
    <text evidence="7">The sequence shown here is derived from an EMBL/GenBank/DDBJ whole genome shotgun (WGS) entry which is preliminary data.</text>
</comment>
<dbReference type="AlphaFoldDB" id="A0A5C6RP52"/>
<protein>
    <submittedName>
        <fullName evidence="7">DUF86 domain-containing protein</fullName>
    </submittedName>
</protein>
<evidence type="ECO:0000256" key="1">
    <source>
        <dbReference type="ARBA" id="ARBA00022553"/>
    </source>
</evidence>